<sequence length="369" mass="41009">MKLKKVLLPFLLTFTMVLTGCSTQGSNEAKNNESKKTRVVKDVLGRDVEIPNKVDSIIATGAGALRMVCYMQGQDKVVGVEDIEKKVDISKPYGYVNSELSKLPVIGKGGANGNVAFEEEILKVEPDVIIGAYDEKMAQDVSQKTGIPVVAVSYKGIFDPNMDKSLEIIGDIIDKGDRAKELITYMDKLEKDLKDRTKDIKDEDKQSVYTGAVSFSGKHGFDGTYGKYPPFDAINAKNVVDETGKKGATLIDLEKVMQWNPDIIFLNPEKSSMELVNKQFKENTKLFESLDAIKKGEVYSQISYNYYTTNVELAIADAYYAGSIIYPDKFKDINIKEKADEIFNTMLGKKIYNELENKGLGFGKVKVGE</sequence>
<accession>A0A371IRP6</accession>
<comment type="similarity">
    <text evidence="1">Belongs to the bacterial solute-binding protein 8 family.</text>
</comment>
<feature type="chain" id="PRO_5039521497" evidence="2">
    <location>
        <begin position="21"/>
        <end position="369"/>
    </location>
</feature>
<evidence type="ECO:0000256" key="2">
    <source>
        <dbReference type="SAM" id="SignalP"/>
    </source>
</evidence>
<reference evidence="4 5" key="1">
    <citation type="journal article" date="2017" name="Genome Announc.">
        <title>Draft Genome Sequence of Romboutsia maritimum sp. nov. Strain CCRI-22766(T), Isolated from Coastal Estuarine Mud.</title>
        <authorList>
            <person name="Maheux A.F."/>
            <person name="Boudreau D.K."/>
            <person name="Berube E."/>
            <person name="Boissinot M."/>
            <person name="Raymond F."/>
            <person name="Brodeur S."/>
            <person name="Corbeil J."/>
            <person name="Brightwell G."/>
            <person name="Broda D."/>
            <person name="Omar R.F."/>
            <person name="Bergeron M.G."/>
        </authorList>
    </citation>
    <scope>NUCLEOTIDE SEQUENCE [LARGE SCALE GENOMIC DNA]</scope>
    <source>
        <strain evidence="4 5">CCRI-22766</strain>
    </source>
</reference>
<dbReference type="PROSITE" id="PS51257">
    <property type="entry name" value="PROKAR_LIPOPROTEIN"/>
    <property type="match status" value="1"/>
</dbReference>
<protein>
    <submittedName>
        <fullName evidence="4">Iron ABC transporter substrate-binding protein</fullName>
    </submittedName>
</protein>
<proteinExistence type="inferred from homology"/>
<organism evidence="4 5">
    <name type="scientific">Romboutsia maritimum</name>
    <dbReference type="NCBI Taxonomy" id="2020948"/>
    <lineage>
        <taxon>Bacteria</taxon>
        <taxon>Bacillati</taxon>
        <taxon>Bacillota</taxon>
        <taxon>Clostridia</taxon>
        <taxon>Peptostreptococcales</taxon>
        <taxon>Peptostreptococcaceae</taxon>
        <taxon>Romboutsia</taxon>
    </lineage>
</organism>
<dbReference type="Gene3D" id="3.40.50.1980">
    <property type="entry name" value="Nitrogenase molybdenum iron protein domain"/>
    <property type="match status" value="2"/>
</dbReference>
<evidence type="ECO:0000256" key="1">
    <source>
        <dbReference type="ARBA" id="ARBA00008814"/>
    </source>
</evidence>
<dbReference type="RefSeq" id="WP_095404493.1">
    <property type="nucleotide sequence ID" value="NZ_NOJZ02000017.1"/>
</dbReference>
<dbReference type="AlphaFoldDB" id="A0A371IRP6"/>
<feature type="signal peptide" evidence="2">
    <location>
        <begin position="1"/>
        <end position="20"/>
    </location>
</feature>
<evidence type="ECO:0000259" key="3">
    <source>
        <dbReference type="PROSITE" id="PS50983"/>
    </source>
</evidence>
<dbReference type="InterPro" id="IPR002491">
    <property type="entry name" value="ABC_transptr_periplasmic_BD"/>
</dbReference>
<dbReference type="CDD" id="cd01147">
    <property type="entry name" value="HemV-2"/>
    <property type="match status" value="1"/>
</dbReference>
<dbReference type="PANTHER" id="PTHR30535">
    <property type="entry name" value="VITAMIN B12-BINDING PROTEIN"/>
    <property type="match status" value="1"/>
</dbReference>
<dbReference type="SUPFAM" id="SSF53807">
    <property type="entry name" value="Helical backbone' metal receptor"/>
    <property type="match status" value="1"/>
</dbReference>
<keyword evidence="5" id="KW-1185">Reference proteome</keyword>
<dbReference type="PROSITE" id="PS50983">
    <property type="entry name" value="FE_B12_PBP"/>
    <property type="match status" value="1"/>
</dbReference>
<dbReference type="Proteomes" id="UP000243494">
    <property type="component" value="Unassembled WGS sequence"/>
</dbReference>
<gene>
    <name evidence="4" type="ORF">CHF27_009415</name>
</gene>
<dbReference type="PANTHER" id="PTHR30535:SF34">
    <property type="entry name" value="MOLYBDATE-BINDING PROTEIN MOLA"/>
    <property type="match status" value="1"/>
</dbReference>
<feature type="domain" description="Fe/B12 periplasmic-binding" evidence="3">
    <location>
        <begin position="56"/>
        <end position="329"/>
    </location>
</feature>
<keyword evidence="2" id="KW-0732">Signal</keyword>
<dbReference type="Pfam" id="PF01497">
    <property type="entry name" value="Peripla_BP_2"/>
    <property type="match status" value="1"/>
</dbReference>
<name>A0A371IRP6_9FIRM</name>
<dbReference type="EMBL" id="NOJZ02000017">
    <property type="protein sequence ID" value="RDY23158.1"/>
    <property type="molecule type" value="Genomic_DNA"/>
</dbReference>
<comment type="caution">
    <text evidence="4">The sequence shown here is derived from an EMBL/GenBank/DDBJ whole genome shotgun (WGS) entry which is preliminary data.</text>
</comment>
<dbReference type="OrthoDB" id="9787830at2"/>
<dbReference type="InterPro" id="IPR050902">
    <property type="entry name" value="ABC_Transporter_SBP"/>
</dbReference>
<evidence type="ECO:0000313" key="4">
    <source>
        <dbReference type="EMBL" id="RDY23158.1"/>
    </source>
</evidence>
<evidence type="ECO:0000313" key="5">
    <source>
        <dbReference type="Proteomes" id="UP000243494"/>
    </source>
</evidence>